<evidence type="ECO:0000313" key="7">
    <source>
        <dbReference type="EMBL" id="KAK9845366.1"/>
    </source>
</evidence>
<dbReference type="PANTHER" id="PTHR11477:SF0">
    <property type="entry name" value="IP08861P-RELATED"/>
    <property type="match status" value="1"/>
</dbReference>
<organism evidence="7 8">
    <name type="scientific">Elliptochloris bilobata</name>
    <dbReference type="NCBI Taxonomy" id="381761"/>
    <lineage>
        <taxon>Eukaryota</taxon>
        <taxon>Viridiplantae</taxon>
        <taxon>Chlorophyta</taxon>
        <taxon>core chlorophytes</taxon>
        <taxon>Trebouxiophyceae</taxon>
        <taxon>Trebouxiophyceae incertae sedis</taxon>
        <taxon>Elliptochloris clade</taxon>
        <taxon>Elliptochloris</taxon>
    </lineage>
</organism>
<reference evidence="7 8" key="1">
    <citation type="journal article" date="2024" name="Nat. Commun.">
        <title>Phylogenomics reveals the evolutionary origins of lichenization in chlorophyte algae.</title>
        <authorList>
            <person name="Puginier C."/>
            <person name="Libourel C."/>
            <person name="Otte J."/>
            <person name="Skaloud P."/>
            <person name="Haon M."/>
            <person name="Grisel S."/>
            <person name="Petersen M."/>
            <person name="Berrin J.G."/>
            <person name="Delaux P.M."/>
            <person name="Dal Grande F."/>
            <person name="Keller J."/>
        </authorList>
    </citation>
    <scope>NUCLEOTIDE SEQUENCE [LARGE SCALE GENOMIC DNA]</scope>
    <source>
        <strain evidence="7 8">SAG 245.80</strain>
    </source>
</reference>
<dbReference type="EMBL" id="JALJOU010000003">
    <property type="protein sequence ID" value="KAK9845366.1"/>
    <property type="molecule type" value="Genomic_DNA"/>
</dbReference>
<dbReference type="SUPFAM" id="SSF46942">
    <property type="entry name" value="Elongation factor TFIIS domain 2"/>
    <property type="match status" value="1"/>
</dbReference>
<dbReference type="PANTHER" id="PTHR11477">
    <property type="entry name" value="TRANSCRIPTION FACTOR S-II ZINC FINGER DOMAIN-CONTAINING PROTEIN"/>
    <property type="match status" value="1"/>
</dbReference>
<feature type="compositionally biased region" description="Gly residues" evidence="5">
    <location>
        <begin position="787"/>
        <end position="799"/>
    </location>
</feature>
<dbReference type="CDD" id="cd21538">
    <property type="entry name" value="SPOC_TFIIS"/>
    <property type="match status" value="1"/>
</dbReference>
<evidence type="ECO:0000256" key="3">
    <source>
        <dbReference type="ARBA" id="ARBA00022833"/>
    </source>
</evidence>
<feature type="compositionally biased region" description="Basic residues" evidence="5">
    <location>
        <begin position="935"/>
        <end position="944"/>
    </location>
</feature>
<evidence type="ECO:0000313" key="8">
    <source>
        <dbReference type="Proteomes" id="UP001445335"/>
    </source>
</evidence>
<feature type="compositionally biased region" description="Basic and acidic residues" evidence="5">
    <location>
        <begin position="222"/>
        <end position="232"/>
    </location>
</feature>
<feature type="compositionally biased region" description="Low complexity" evidence="5">
    <location>
        <begin position="240"/>
        <end position="253"/>
    </location>
</feature>
<feature type="region of interest" description="Disordered" evidence="5">
    <location>
        <begin position="522"/>
        <end position="566"/>
    </location>
</feature>
<evidence type="ECO:0000256" key="5">
    <source>
        <dbReference type="SAM" id="MobiDB-lite"/>
    </source>
</evidence>
<feature type="compositionally biased region" description="Low complexity" evidence="5">
    <location>
        <begin position="775"/>
        <end position="786"/>
    </location>
</feature>
<dbReference type="SMART" id="SM00510">
    <property type="entry name" value="TFS2M"/>
    <property type="match status" value="1"/>
</dbReference>
<feature type="compositionally biased region" description="Basic and acidic residues" evidence="5">
    <location>
        <begin position="121"/>
        <end position="137"/>
    </location>
</feature>
<evidence type="ECO:0000259" key="6">
    <source>
        <dbReference type="PROSITE" id="PS51321"/>
    </source>
</evidence>
<dbReference type="InterPro" id="IPR036575">
    <property type="entry name" value="TFIIS_cen_dom_sf"/>
</dbReference>
<keyword evidence="1" id="KW-0479">Metal-binding</keyword>
<evidence type="ECO:0000256" key="4">
    <source>
        <dbReference type="ARBA" id="ARBA00023242"/>
    </source>
</evidence>
<feature type="region of interest" description="Disordered" evidence="5">
    <location>
        <begin position="1"/>
        <end position="44"/>
    </location>
</feature>
<sequence>MERSKRQVKPPKKFVEEDEEAAEARLRRRSGSHEASLPPEEVREERQVQWVYRLLKRAEITPDLKNKEVHILWPDNGTWYSAFVSKIDARRSLKGEVDYVETDEKEKVDFRELVDEQQIALREERGPAHKLRADERPATAPADSGGSGSLAGMALEADSDAEMADAGEEDEEEEEAVAEEGDETGESSDDEEADGDDEARLEEVGRGKRAAEKGAARQAKRARLEAAQDKPRRQVYASPRAQEALRAARAAGHVAGGGGGDHREKDREAEKLLAQILNKPVGVPKAQFYRAPRGREAEAAPAPRASKPLLTKLSIDDSEVRDKVREGIAAALHRAVEELTAEGRPGELPSAEAVADSVEIAMFNLYGNAGKDYKAKYRTLHYNLKDAANPELRARVLTGELVPAALVRLSNQDLASRELSQWRAAKAEEALRSTSVGDAEEAPPLPPAWDPPPKLEPAAREPSTAVGGGAKLSSIGSSLGGGLDWASIKANMQAASQAPADVPGFQDLQGFDDLAAAAEPAAPAYAPASPPDDLEGGADGAPASGSGRGHEGAEAEPEEDEGSDLAPLLCGSAGRHAEVWRGEVVVPGVSGGYELVADFTAGHPALAAMLGRGTVELKGRLSLEKAAEFFANLRRSRTRTISAALLRCAGGSSAGIVRFRELVRHYRHKRRGGVAEPSPGAEAYFLPPSSLAAKVLRTARRGAVNAGARETIPSAVSADQLLVVLIHRKDWEPPVGWAPEAAQGAAPRASSARVVPPRDSEGLKGAGPANGHQDAGAAQAAAPALGSGPGFGSGLGPGAGSQPMAASAAPIGGCTPGGLVLPAGLDLAGLGALVSSLGIPLAPASTIAGAPASGPTPAHDPRAPQPGLGPGSGQAPHYASGPGPQPQPQGQALPRPITLAPPPLAPITLRPPAPAYGARGRGHHSGGRGSPARGRGYHGGRGRG</sequence>
<feature type="compositionally biased region" description="Pro residues" evidence="5">
    <location>
        <begin position="443"/>
        <end position="455"/>
    </location>
</feature>
<proteinExistence type="predicted"/>
<keyword evidence="3" id="KW-0862">Zinc</keyword>
<gene>
    <name evidence="7" type="ORF">WJX81_004568</name>
</gene>
<keyword evidence="2" id="KW-0863">Zinc-finger</keyword>
<dbReference type="Gene3D" id="1.10.472.30">
    <property type="entry name" value="Transcription elongation factor S-II, central domain"/>
    <property type="match status" value="1"/>
</dbReference>
<feature type="compositionally biased region" description="Low complexity" evidence="5">
    <location>
        <begin position="888"/>
        <end position="898"/>
    </location>
</feature>
<name>A0AAW1SIM5_9CHLO</name>
<keyword evidence="8" id="KW-1185">Reference proteome</keyword>
<feature type="compositionally biased region" description="Pro residues" evidence="5">
    <location>
        <begin position="899"/>
        <end position="914"/>
    </location>
</feature>
<dbReference type="GO" id="GO:0008270">
    <property type="term" value="F:zinc ion binding"/>
    <property type="evidence" value="ECO:0007669"/>
    <property type="project" value="UniProtKB-KW"/>
</dbReference>
<evidence type="ECO:0000256" key="2">
    <source>
        <dbReference type="ARBA" id="ARBA00022771"/>
    </source>
</evidence>
<dbReference type="AlphaFoldDB" id="A0AAW1SIM5"/>
<dbReference type="Proteomes" id="UP001445335">
    <property type="component" value="Unassembled WGS sequence"/>
</dbReference>
<feature type="region of interest" description="Disordered" evidence="5">
    <location>
        <begin position="737"/>
        <end position="806"/>
    </location>
</feature>
<dbReference type="InterPro" id="IPR003618">
    <property type="entry name" value="TFIIS_cen_dom"/>
</dbReference>
<dbReference type="PROSITE" id="PS51321">
    <property type="entry name" value="TFIIS_CENTRAL"/>
    <property type="match status" value="1"/>
</dbReference>
<feature type="compositionally biased region" description="Low complexity" evidence="5">
    <location>
        <begin position="738"/>
        <end position="753"/>
    </location>
</feature>
<dbReference type="GO" id="GO:0006351">
    <property type="term" value="P:DNA-templated transcription"/>
    <property type="evidence" value="ECO:0007669"/>
    <property type="project" value="InterPro"/>
</dbReference>
<feature type="compositionally biased region" description="Basic residues" evidence="5">
    <location>
        <begin position="1"/>
        <end position="12"/>
    </location>
</feature>
<feature type="domain" description="TFIIS central" evidence="6">
    <location>
        <begin position="320"/>
        <end position="442"/>
    </location>
</feature>
<dbReference type="GO" id="GO:0005634">
    <property type="term" value="C:nucleus"/>
    <property type="evidence" value="ECO:0007669"/>
    <property type="project" value="TreeGrafter"/>
</dbReference>
<dbReference type="InterPro" id="IPR012921">
    <property type="entry name" value="SPOC_C"/>
</dbReference>
<comment type="caution">
    <text evidence="7">The sequence shown here is derived from an EMBL/GenBank/DDBJ whole genome shotgun (WGS) entry which is preliminary data.</text>
</comment>
<feature type="compositionally biased region" description="Acidic residues" evidence="5">
    <location>
        <begin position="157"/>
        <end position="200"/>
    </location>
</feature>
<dbReference type="Pfam" id="PF07744">
    <property type="entry name" value="SPOC"/>
    <property type="match status" value="1"/>
</dbReference>
<dbReference type="Pfam" id="PF07500">
    <property type="entry name" value="TFIIS_M"/>
    <property type="match status" value="1"/>
</dbReference>
<feature type="compositionally biased region" description="Acidic residues" evidence="5">
    <location>
        <begin position="554"/>
        <end position="563"/>
    </location>
</feature>
<evidence type="ECO:0000256" key="1">
    <source>
        <dbReference type="ARBA" id="ARBA00022723"/>
    </source>
</evidence>
<accession>A0AAW1SIM5</accession>
<feature type="region of interest" description="Disordered" evidence="5">
    <location>
        <begin position="850"/>
        <end position="944"/>
    </location>
</feature>
<keyword evidence="4" id="KW-0539">Nucleus</keyword>
<feature type="region of interest" description="Disordered" evidence="5">
    <location>
        <begin position="119"/>
        <end position="266"/>
    </location>
</feature>
<feature type="region of interest" description="Disordered" evidence="5">
    <location>
        <begin position="430"/>
        <end position="471"/>
    </location>
</feature>
<protein>
    <recommendedName>
        <fullName evidence="6">TFIIS central domain-containing protein</fullName>
    </recommendedName>
</protein>
<feature type="compositionally biased region" description="Basic and acidic residues" evidence="5">
    <location>
        <begin position="201"/>
        <end position="215"/>
    </location>
</feature>